<dbReference type="InterPro" id="IPR032710">
    <property type="entry name" value="NTF2-like_dom_sf"/>
</dbReference>
<feature type="domain" description="SnoaL-like" evidence="1">
    <location>
        <begin position="16"/>
        <end position="121"/>
    </location>
</feature>
<dbReference type="EMBL" id="CP098747">
    <property type="protein sequence ID" value="USG62641.1"/>
    <property type="molecule type" value="Genomic_DNA"/>
</dbReference>
<dbReference type="RefSeq" id="WP_251936605.1">
    <property type="nucleotide sequence ID" value="NZ_CP098747.1"/>
</dbReference>
<proteinExistence type="predicted"/>
<evidence type="ECO:0000313" key="3">
    <source>
        <dbReference type="Proteomes" id="UP001056291"/>
    </source>
</evidence>
<accession>A0ABY4W722</accession>
<evidence type="ECO:0000313" key="2">
    <source>
        <dbReference type="EMBL" id="USG62641.1"/>
    </source>
</evidence>
<name>A0ABY4W722_9PROT</name>
<evidence type="ECO:0000259" key="1">
    <source>
        <dbReference type="Pfam" id="PF12680"/>
    </source>
</evidence>
<dbReference type="Pfam" id="PF12680">
    <property type="entry name" value="SnoaL_2"/>
    <property type="match status" value="1"/>
</dbReference>
<organism evidence="2 3">
    <name type="scientific">Sneathiella marina</name>
    <dbReference type="NCBI Taxonomy" id="2950108"/>
    <lineage>
        <taxon>Bacteria</taxon>
        <taxon>Pseudomonadati</taxon>
        <taxon>Pseudomonadota</taxon>
        <taxon>Alphaproteobacteria</taxon>
        <taxon>Sneathiellales</taxon>
        <taxon>Sneathiellaceae</taxon>
        <taxon>Sneathiella</taxon>
    </lineage>
</organism>
<sequence>MTTSTLQSRAELSDLVDRFVDAFNRQNMEDVMSFFSEQAVYKDATGKSHEGKAAISKAFEPVLDGTLGKISFNGDDRFIDDATGKVMDSWTLHMFRGEGADKERSMIGLDLLHFENGKLVRKITYKRG</sequence>
<protein>
    <submittedName>
        <fullName evidence="2">Nuclear transport factor 2 family protein</fullName>
    </submittedName>
</protein>
<dbReference type="Gene3D" id="3.10.450.50">
    <property type="match status" value="1"/>
</dbReference>
<keyword evidence="3" id="KW-1185">Reference proteome</keyword>
<dbReference type="SUPFAM" id="SSF54427">
    <property type="entry name" value="NTF2-like"/>
    <property type="match status" value="1"/>
</dbReference>
<reference evidence="2" key="1">
    <citation type="submission" date="2022-06" db="EMBL/GenBank/DDBJ databases">
        <title>Sneathiella actinostolidae sp. nov., isolated from a sea anemonein the Western Pacific Ocean.</title>
        <authorList>
            <person name="Wei M.J."/>
        </authorList>
    </citation>
    <scope>NUCLEOTIDE SEQUENCE</scope>
    <source>
        <strain evidence="2">PHK-P5</strain>
    </source>
</reference>
<gene>
    <name evidence="2" type="ORF">NBZ79_06580</name>
</gene>
<dbReference type="Proteomes" id="UP001056291">
    <property type="component" value="Chromosome"/>
</dbReference>
<dbReference type="InterPro" id="IPR037401">
    <property type="entry name" value="SnoaL-like"/>
</dbReference>